<organism evidence="1 2">
    <name type="scientific">Spongiactinospora rosea</name>
    <dbReference type="NCBI Taxonomy" id="2248750"/>
    <lineage>
        <taxon>Bacteria</taxon>
        <taxon>Bacillati</taxon>
        <taxon>Actinomycetota</taxon>
        <taxon>Actinomycetes</taxon>
        <taxon>Streptosporangiales</taxon>
        <taxon>Streptosporangiaceae</taxon>
        <taxon>Spongiactinospora</taxon>
    </lineage>
</organism>
<sequence length="112" mass="11703">MEIELGQGPRRVLDLHTTALVAVLTRGGTGSGDGGGGDGVVRVRVDDVLGALLGARDRNQAAAVMAHLPDRPATAAHAPQPVGDRLRARAAQLRGLAEDHDRTRITLQETTT</sequence>
<dbReference type="Proteomes" id="UP000253303">
    <property type="component" value="Unassembled WGS sequence"/>
</dbReference>
<proteinExistence type="predicted"/>
<name>A0A366LJC1_9ACTN</name>
<reference evidence="1 2" key="1">
    <citation type="submission" date="2018-06" db="EMBL/GenBank/DDBJ databases">
        <title>Sphaerisporangium craniellae sp. nov., isolated from a marine sponge in the South China Sea.</title>
        <authorList>
            <person name="Li L."/>
        </authorList>
    </citation>
    <scope>NUCLEOTIDE SEQUENCE [LARGE SCALE GENOMIC DNA]</scope>
    <source>
        <strain evidence="1 2">LHW63015</strain>
    </source>
</reference>
<comment type="caution">
    <text evidence="1">The sequence shown here is derived from an EMBL/GenBank/DDBJ whole genome shotgun (WGS) entry which is preliminary data.</text>
</comment>
<gene>
    <name evidence="1" type="ORF">DP939_43035</name>
</gene>
<keyword evidence="2" id="KW-1185">Reference proteome</keyword>
<accession>A0A366LJC1</accession>
<dbReference type="EMBL" id="QMEY01000041">
    <property type="protein sequence ID" value="RBQ13961.1"/>
    <property type="molecule type" value="Genomic_DNA"/>
</dbReference>
<evidence type="ECO:0000313" key="2">
    <source>
        <dbReference type="Proteomes" id="UP000253303"/>
    </source>
</evidence>
<protein>
    <submittedName>
        <fullName evidence="1">Uncharacterized protein</fullName>
    </submittedName>
</protein>
<evidence type="ECO:0000313" key="1">
    <source>
        <dbReference type="EMBL" id="RBQ13961.1"/>
    </source>
</evidence>
<dbReference type="AlphaFoldDB" id="A0A366LJC1"/>